<dbReference type="InterPro" id="IPR038092">
    <property type="entry name" value="PHAX_RNA-binding_sf"/>
</dbReference>
<dbReference type="eggNOG" id="KOG1032">
    <property type="taxonomic scope" value="Eukaryota"/>
</dbReference>
<evidence type="ECO:0000256" key="11">
    <source>
        <dbReference type="ARBA" id="ARBA00065505"/>
    </source>
</evidence>
<dbReference type="SMART" id="SM00568">
    <property type="entry name" value="GRAM"/>
    <property type="match status" value="1"/>
</dbReference>
<dbReference type="InterPro" id="IPR004182">
    <property type="entry name" value="GRAM"/>
</dbReference>
<feature type="compositionally biased region" description="Basic and acidic residues" evidence="12">
    <location>
        <begin position="64"/>
        <end position="83"/>
    </location>
</feature>
<dbReference type="FunFam" id="1.10.10.1440:FF:000001">
    <property type="entry name" value="phosphorylated adapter RNA export protein-like"/>
    <property type="match status" value="1"/>
</dbReference>
<evidence type="ECO:0000259" key="14">
    <source>
        <dbReference type="SMART" id="SM00568"/>
    </source>
</evidence>
<dbReference type="EMBL" id="KN122228">
    <property type="protein sequence ID" value="KFO32035.1"/>
    <property type="molecule type" value="Genomic_DNA"/>
</dbReference>
<comment type="subunit">
    <text evidence="11">Found in a U snRNA export complex with PHAX/RNUXA, NCBP1/CBP80, NCBP2/CBP20, RAN, XPO1 and m7G-capped RNA. Part of a precomplex with PHAX/RNUXA, NCBP1/CBP80, NCBP2/CBP20 and m7G-capped RNA. Interacts with NCBP1/CBP80. Found in a complex with snoRNA. Interacts with NCBP2/CBP20. Interacts with DDX39A; this interaction stimulates PHAX RNA binding activity.</text>
</comment>
<dbReference type="InterPro" id="IPR011993">
    <property type="entry name" value="PH-like_dom_sf"/>
</dbReference>
<dbReference type="PANTHER" id="PTHR46645:SF2">
    <property type="entry name" value="GRAM DOMAIN-CONTAINING PROTEIN 2B"/>
    <property type="match status" value="1"/>
</dbReference>
<dbReference type="Pfam" id="PF02893">
    <property type="entry name" value="GRAM"/>
    <property type="match status" value="1"/>
</dbReference>
<dbReference type="InterPro" id="IPR052633">
    <property type="entry name" value="GRAM_domain_protein_2B"/>
</dbReference>
<keyword evidence="13" id="KW-1133">Transmembrane helix</keyword>
<keyword evidence="7" id="KW-0694">RNA-binding</keyword>
<evidence type="ECO:0000256" key="10">
    <source>
        <dbReference type="ARBA" id="ARBA00030834"/>
    </source>
</evidence>
<feature type="region of interest" description="Disordered" evidence="12">
    <location>
        <begin position="246"/>
        <end position="269"/>
    </location>
</feature>
<keyword evidence="8" id="KW-0653">Protein transport</keyword>
<evidence type="ECO:0000256" key="9">
    <source>
        <dbReference type="ARBA" id="ARBA00023242"/>
    </source>
</evidence>
<dbReference type="GO" id="GO:0015031">
    <property type="term" value="P:protein transport"/>
    <property type="evidence" value="ECO:0007669"/>
    <property type="project" value="UniProtKB-KW"/>
</dbReference>
<gene>
    <name evidence="15" type="ORF">H920_06604</name>
</gene>
<dbReference type="PANTHER" id="PTHR46645">
    <property type="entry name" value="GRAM DOMAIN-CONTAINING PROTEIN 2B-RELATED"/>
    <property type="match status" value="1"/>
</dbReference>
<sequence>MSKVKRFTLFSSSEAENGVEEKKKVFRSPTAQSPTSSVEAESPDQKRSICLRSKSSFDGTSLAGDKHDCKTESKNDPKTERKKSSSSSQYKANMHFHKLFLDVPTEEPLRQSFTCALQKEILYQGKLFVSENWICFHSKVFGKDTKIAIPAFSVTLIKKTKTALLVPNALIIATVTDRYIFVSLLSRDSTYKLLKSVCGHLENTSVGNSPNPSTTENCFGAARPSSLPLDFNDEFPYLDGVVGRRRPHMEGYSSSGSQTPESENSRDFHVSESRTVLNVSKSEVKPARADAHVNRVSEGKAKSLPTHGQSETAGILPRVKSQKCLTLHHILIFYAIVVCALIISTFYMRYRINTLEERLGPLTSIIETHSAGQTTPSGLRSQVHLNVEVLCQELTANIVKLEKKVLGGDSAVRAFQNTTATAHVPVSHYRIVKSVDSSEESFSDSDDDSSLWKRKRQKCFNPPPKPEPFQFGQSSQKPPVAGAKKVNNIWGAVLQEQSQDAVATELGILGMEGNIDKSRQSETYNYLLAKKLKRESQEFTKELDKELDDYMHSDKKLGSNEEENGQGHLKRKRPVRDRLGDRLEMNYKGRYEITEEDSQEKVADEISFRLQEPKKDLIARVVRIIGNKKAIELLMETAEVEQNGGLFIMNGSRRRTPGGVFLNLLKNTPSISEEQIKDIFYIENQKEYENKKAARKRRTQILGKKMKQAIKSLNFQEDDDTSRETFASDTNEALASLDEPQEGHGETKLDAEEAIEVDHSHDLDIF</sequence>
<dbReference type="STRING" id="885580.ENSFDAP00000014429"/>
<keyword evidence="9" id="KW-0539">Nucleus</keyword>
<evidence type="ECO:0000256" key="12">
    <source>
        <dbReference type="SAM" id="MobiDB-lite"/>
    </source>
</evidence>
<accession>A0A091DP18</accession>
<feature type="region of interest" description="Disordered" evidence="12">
    <location>
        <begin position="283"/>
        <end position="309"/>
    </location>
</feature>
<dbReference type="GO" id="GO:0005881">
    <property type="term" value="C:cytoplasmic microtubule"/>
    <property type="evidence" value="ECO:0007669"/>
    <property type="project" value="TreeGrafter"/>
</dbReference>
<dbReference type="Gene3D" id="2.30.29.30">
    <property type="entry name" value="Pleckstrin-homology domain (PH domain)/Phosphotyrosine-binding domain (PTB)"/>
    <property type="match status" value="1"/>
</dbReference>
<keyword evidence="5" id="KW-0813">Transport</keyword>
<organism evidence="15 16">
    <name type="scientific">Fukomys damarensis</name>
    <name type="common">Damaraland mole rat</name>
    <name type="synonym">Cryptomys damarensis</name>
    <dbReference type="NCBI Taxonomy" id="885580"/>
    <lineage>
        <taxon>Eukaryota</taxon>
        <taxon>Metazoa</taxon>
        <taxon>Chordata</taxon>
        <taxon>Craniata</taxon>
        <taxon>Vertebrata</taxon>
        <taxon>Euteleostomi</taxon>
        <taxon>Mammalia</taxon>
        <taxon>Eutheria</taxon>
        <taxon>Euarchontoglires</taxon>
        <taxon>Glires</taxon>
        <taxon>Rodentia</taxon>
        <taxon>Hystricomorpha</taxon>
        <taxon>Bathyergidae</taxon>
        <taxon>Fukomys</taxon>
    </lineage>
</organism>
<dbReference type="Proteomes" id="UP000028990">
    <property type="component" value="Unassembled WGS sequence"/>
</dbReference>
<feature type="compositionally biased region" description="Basic and acidic residues" evidence="12">
    <location>
        <begin position="283"/>
        <end position="301"/>
    </location>
</feature>
<keyword evidence="16" id="KW-1185">Reference proteome</keyword>
<feature type="transmembrane region" description="Helical" evidence="13">
    <location>
        <begin position="327"/>
        <end position="348"/>
    </location>
</feature>
<feature type="region of interest" description="Disordered" evidence="12">
    <location>
        <begin position="717"/>
        <end position="766"/>
    </location>
</feature>
<name>A0A091DP18_FUKDA</name>
<proteinExistence type="inferred from homology"/>
<evidence type="ECO:0000256" key="13">
    <source>
        <dbReference type="SAM" id="Phobius"/>
    </source>
</evidence>
<dbReference type="Gene3D" id="1.10.10.1440">
    <property type="entry name" value="PHAX RNA-binding domain"/>
    <property type="match status" value="1"/>
</dbReference>
<evidence type="ECO:0000256" key="8">
    <source>
        <dbReference type="ARBA" id="ARBA00022927"/>
    </source>
</evidence>
<feature type="domain" description="GRAM" evidence="14">
    <location>
        <begin position="94"/>
        <end position="161"/>
    </location>
</feature>
<evidence type="ECO:0000256" key="4">
    <source>
        <dbReference type="ARBA" id="ARBA00016856"/>
    </source>
</evidence>
<keyword evidence="13" id="KW-0472">Membrane</keyword>
<dbReference type="FunFam" id="2.30.29.30:FF:000086">
    <property type="entry name" value="GRAM domain-containing protein 2B isoform 2"/>
    <property type="match status" value="1"/>
</dbReference>
<evidence type="ECO:0000256" key="1">
    <source>
        <dbReference type="ARBA" id="ARBA00004408"/>
    </source>
</evidence>
<evidence type="ECO:0000256" key="6">
    <source>
        <dbReference type="ARBA" id="ARBA00022490"/>
    </source>
</evidence>
<evidence type="ECO:0000256" key="5">
    <source>
        <dbReference type="ARBA" id="ARBA00022448"/>
    </source>
</evidence>
<dbReference type="Pfam" id="PF10258">
    <property type="entry name" value="PHAX_RNA-bd"/>
    <property type="match status" value="1"/>
</dbReference>
<evidence type="ECO:0000256" key="2">
    <source>
        <dbReference type="ARBA" id="ARBA00004496"/>
    </source>
</evidence>
<evidence type="ECO:0000313" key="16">
    <source>
        <dbReference type="Proteomes" id="UP000028990"/>
    </source>
</evidence>
<evidence type="ECO:0000256" key="3">
    <source>
        <dbReference type="ARBA" id="ARBA00006094"/>
    </source>
</evidence>
<feature type="region of interest" description="Disordered" evidence="12">
    <location>
        <begin position="1"/>
        <end position="89"/>
    </location>
</feature>
<dbReference type="AlphaFoldDB" id="A0A091DP18"/>
<dbReference type="GO" id="GO:0015030">
    <property type="term" value="C:Cajal body"/>
    <property type="evidence" value="ECO:0007669"/>
    <property type="project" value="UniProtKB-SubCell"/>
</dbReference>
<keyword evidence="6" id="KW-0963">Cytoplasm</keyword>
<evidence type="ECO:0000313" key="15">
    <source>
        <dbReference type="EMBL" id="KFO32035.1"/>
    </source>
</evidence>
<comment type="similarity">
    <text evidence="3">Belongs to the PHAX family.</text>
</comment>
<dbReference type="InterPro" id="IPR019385">
    <property type="entry name" value="PHAX_RNA-binding_domain"/>
</dbReference>
<keyword evidence="13" id="KW-0812">Transmembrane</keyword>
<feature type="region of interest" description="Disordered" evidence="12">
    <location>
        <begin position="461"/>
        <end position="481"/>
    </location>
</feature>
<reference evidence="15 16" key="1">
    <citation type="submission" date="2013-11" db="EMBL/GenBank/DDBJ databases">
        <title>The Damaraland mole rat (Fukomys damarensis) genome and evolution of African mole rats.</title>
        <authorList>
            <person name="Gladyshev V.N."/>
            <person name="Fang X."/>
        </authorList>
    </citation>
    <scope>NUCLEOTIDE SEQUENCE [LARGE SCALE GENOMIC DNA]</scope>
    <source>
        <tissue evidence="15">Liver</tissue>
    </source>
</reference>
<feature type="region of interest" description="Disordered" evidence="12">
    <location>
        <begin position="555"/>
        <end position="576"/>
    </location>
</feature>
<dbReference type="GO" id="GO:0003723">
    <property type="term" value="F:RNA binding"/>
    <property type="evidence" value="ECO:0007669"/>
    <property type="project" value="UniProtKB-KW"/>
</dbReference>
<feature type="compositionally biased region" description="Polar residues" evidence="12">
    <location>
        <begin position="29"/>
        <end position="39"/>
    </location>
</feature>
<dbReference type="CDD" id="cd13220">
    <property type="entry name" value="PH-GRAM_GRAMDC"/>
    <property type="match status" value="1"/>
</dbReference>
<feature type="compositionally biased region" description="Polar residues" evidence="12">
    <location>
        <begin position="252"/>
        <end position="262"/>
    </location>
</feature>
<feature type="compositionally biased region" description="Basic and acidic residues" evidence="12">
    <location>
        <begin position="741"/>
        <end position="766"/>
    </location>
</feature>
<feature type="compositionally biased region" description="Polar residues" evidence="12">
    <location>
        <begin position="724"/>
        <end position="733"/>
    </location>
</feature>
<protein>
    <recommendedName>
        <fullName evidence="4">Phosphorylated adapter RNA export protein</fullName>
    </recommendedName>
    <alternativeName>
        <fullName evidence="10">RNA U small nuclear RNA export adapter protein</fullName>
    </alternativeName>
</protein>
<comment type="subcellular location">
    <subcellularLocation>
        <location evidence="2">Cytoplasm</location>
    </subcellularLocation>
    <subcellularLocation>
        <location evidence="1">Nucleus</location>
        <location evidence="1">Cajal body</location>
    </subcellularLocation>
</comment>
<evidence type="ECO:0000256" key="7">
    <source>
        <dbReference type="ARBA" id="ARBA00022884"/>
    </source>
</evidence>